<dbReference type="InterPro" id="IPR056790">
    <property type="entry name" value="Ribophorin_II_C"/>
</dbReference>
<dbReference type="EC" id="3.4.-.-" evidence="3"/>
<keyword evidence="4" id="KW-1133">Transmembrane helix</keyword>
<dbReference type="AlphaFoldDB" id="A0A367L0W5"/>
<keyword evidence="1" id="KW-0808">Transferase</keyword>
<dbReference type="GO" id="GO:0006508">
    <property type="term" value="P:proteolysis"/>
    <property type="evidence" value="ECO:0007669"/>
    <property type="project" value="UniProtKB-KW"/>
</dbReference>
<proteinExistence type="inferred from homology"/>
<dbReference type="Pfam" id="PF04389">
    <property type="entry name" value="Peptidase_M28"/>
    <property type="match status" value="1"/>
</dbReference>
<organism evidence="7 8">
    <name type="scientific">Ophiocordyceps polyrhachis-furcata BCC 54312</name>
    <dbReference type="NCBI Taxonomy" id="1330021"/>
    <lineage>
        <taxon>Eukaryota</taxon>
        <taxon>Fungi</taxon>
        <taxon>Dikarya</taxon>
        <taxon>Ascomycota</taxon>
        <taxon>Pezizomycotina</taxon>
        <taxon>Sordariomycetes</taxon>
        <taxon>Hypocreomycetidae</taxon>
        <taxon>Hypocreales</taxon>
        <taxon>Ophiocordycipitaceae</taxon>
        <taxon>Ophiocordyceps</taxon>
    </lineage>
</organism>
<evidence type="ECO:0000256" key="4">
    <source>
        <dbReference type="SAM" id="Phobius"/>
    </source>
</evidence>
<dbReference type="GO" id="GO:0008270">
    <property type="term" value="F:zinc ion binding"/>
    <property type="evidence" value="ECO:0007669"/>
    <property type="project" value="TreeGrafter"/>
</dbReference>
<feature type="transmembrane region" description="Helical" evidence="4">
    <location>
        <begin position="577"/>
        <end position="598"/>
    </location>
</feature>
<keyword evidence="3" id="KW-0645">Protease</keyword>
<keyword evidence="4" id="KW-0472">Membrane</keyword>
<dbReference type="GO" id="GO:0016603">
    <property type="term" value="F:glutaminyl-peptide cyclotransferase activity"/>
    <property type="evidence" value="ECO:0007669"/>
    <property type="project" value="InterPro"/>
</dbReference>
<sequence>MLLRRALLTPVALSLARMAQLADDDLRRVPGPGDDFDSKLLGPILIPRVSGTDGSEKVQRHFVDFFAANLPDWKLVWQNSTSKTPVTGDRDVPFSNLIFRRDPPGATVGRFSRLTLVAHYDSKYKPDNFIGATDSAAPCAMLLHVARAIDAALTKKWASDDVGNEQGVQIILLDGEEAFLTWSDNDSLYGARALSAEWESTLNPPLSVFRSWLDSISLMVLLDLLGSKDPRVPSYFSPTHWAYQMMANVEMRMRSLGLLESNTSQPFLPDNDTMSAGHGGISDDHLPFMHRGVPILHIIPSPFPTVWHTMADDGEHLDMATVRDWAKIVTAVDLIVEPPSKRTVPEFKFILPSMIGATISHSATSTTYYFSRAAKYHLWITDSFIQLASTSSLPALYDAFSSSKKASDAITLGPKDTIKVSLKILDQEAKAKRPAQALLIVRESSGLEVDFPLTVKQSGKGTVQFSHKDLPTQMLHVKRPLQASLVLGSSGTTPGSVTPVFDVNLMLDPASTTPSHEATLRYLQLPDIVHTFRADPKSPPRIVSLAFALAVIASVPTLLVTWFLFEANIRHAVKAISRAPLSHVIFFGSVVGMEFVFYRYHSGWNLFQTLPMAGLVGVSAFLSGTKALGEVQGRRMAGER</sequence>
<feature type="transmembrane region" description="Helical" evidence="4">
    <location>
        <begin position="610"/>
        <end position="629"/>
    </location>
</feature>
<feature type="domain" description="Ribophorin II C-terminal" evidence="6">
    <location>
        <begin position="532"/>
        <end position="635"/>
    </location>
</feature>
<keyword evidence="8" id="KW-1185">Reference proteome</keyword>
<keyword evidence="3" id="KW-0862">Zinc</keyword>
<dbReference type="PANTHER" id="PTHR12283:SF6">
    <property type="entry name" value="GLUTAMINYL-PEPTIDE CYCLOTRANSFERASE-RELATED"/>
    <property type="match status" value="1"/>
</dbReference>
<feature type="signal peptide" evidence="3">
    <location>
        <begin position="1"/>
        <end position="21"/>
    </location>
</feature>
<accession>A0A367L0W5</accession>
<keyword evidence="2" id="KW-0012">Acyltransferase</keyword>
<evidence type="ECO:0000259" key="5">
    <source>
        <dbReference type="Pfam" id="PF04389"/>
    </source>
</evidence>
<evidence type="ECO:0000256" key="3">
    <source>
        <dbReference type="RuleBase" id="RU361240"/>
    </source>
</evidence>
<dbReference type="InterPro" id="IPR037457">
    <property type="entry name" value="M28_QC"/>
</dbReference>
<gene>
    <name evidence="7" type="ORF">L249_7845</name>
</gene>
<evidence type="ECO:0000313" key="8">
    <source>
        <dbReference type="Proteomes" id="UP000253664"/>
    </source>
</evidence>
<comment type="caution">
    <text evidence="7">The sequence shown here is derived from an EMBL/GenBank/DDBJ whole genome shotgun (WGS) entry which is preliminary data.</text>
</comment>
<dbReference type="InterPro" id="IPR040234">
    <property type="entry name" value="QC/QCL"/>
</dbReference>
<keyword evidence="3" id="KW-0732">Signal</keyword>
<dbReference type="GO" id="GO:0008233">
    <property type="term" value="F:peptidase activity"/>
    <property type="evidence" value="ECO:0007669"/>
    <property type="project" value="UniProtKB-KW"/>
</dbReference>
<dbReference type="InterPro" id="IPR007484">
    <property type="entry name" value="Peptidase_M28"/>
</dbReference>
<name>A0A367L0W5_9HYPO</name>
<evidence type="ECO:0000313" key="7">
    <source>
        <dbReference type="EMBL" id="RCI08051.1"/>
    </source>
</evidence>
<dbReference type="OrthoDB" id="3907302at2759"/>
<protein>
    <recommendedName>
        <fullName evidence="3">Peptide hydrolase</fullName>
        <ecNumber evidence="3">3.4.-.-</ecNumber>
    </recommendedName>
</protein>
<keyword evidence="3" id="KW-0378">Hydrolase</keyword>
<feature type="chain" id="PRO_5016487825" description="Peptide hydrolase" evidence="3">
    <location>
        <begin position="22"/>
        <end position="640"/>
    </location>
</feature>
<evidence type="ECO:0000259" key="6">
    <source>
        <dbReference type="Pfam" id="PF25147"/>
    </source>
</evidence>
<feature type="transmembrane region" description="Helical" evidence="4">
    <location>
        <begin position="542"/>
        <end position="565"/>
    </location>
</feature>
<comment type="similarity">
    <text evidence="3">Belongs to the peptidase M28 family.</text>
</comment>
<evidence type="ECO:0000256" key="1">
    <source>
        <dbReference type="ARBA" id="ARBA00022679"/>
    </source>
</evidence>
<dbReference type="SUPFAM" id="SSF53187">
    <property type="entry name" value="Zn-dependent exopeptidases"/>
    <property type="match status" value="1"/>
</dbReference>
<dbReference type="Proteomes" id="UP000253664">
    <property type="component" value="Unassembled WGS sequence"/>
</dbReference>
<dbReference type="EMBL" id="LKCN02000022">
    <property type="protein sequence ID" value="RCI08051.1"/>
    <property type="molecule type" value="Genomic_DNA"/>
</dbReference>
<evidence type="ECO:0000256" key="2">
    <source>
        <dbReference type="ARBA" id="ARBA00023315"/>
    </source>
</evidence>
<dbReference type="PANTHER" id="PTHR12283">
    <property type="entry name" value="GLUTAMINYL-PEPTIDE CYCLOTRANSFERASE"/>
    <property type="match status" value="1"/>
</dbReference>
<dbReference type="Pfam" id="PF25147">
    <property type="entry name" value="Ribophorin_II_C"/>
    <property type="match status" value="1"/>
</dbReference>
<feature type="domain" description="Peptidase M28" evidence="5">
    <location>
        <begin position="113"/>
        <end position="331"/>
    </location>
</feature>
<dbReference type="CDD" id="cd03880">
    <property type="entry name" value="M28_QC_like"/>
    <property type="match status" value="1"/>
</dbReference>
<keyword evidence="4" id="KW-0812">Transmembrane</keyword>
<reference evidence="7 8" key="1">
    <citation type="journal article" date="2015" name="BMC Genomics">
        <title>Insights from the genome of Ophiocordyceps polyrhachis-furcata to pathogenicity and host specificity in insect fungi.</title>
        <authorList>
            <person name="Wichadakul D."/>
            <person name="Kobmoo N."/>
            <person name="Ingsriswang S."/>
            <person name="Tangphatsornruang S."/>
            <person name="Chantasingh D."/>
            <person name="Luangsa-ard J.J."/>
            <person name="Eurwilaichitr L."/>
        </authorList>
    </citation>
    <scope>NUCLEOTIDE SEQUENCE [LARGE SCALE GENOMIC DNA]</scope>
    <source>
        <strain evidence="7 8">BCC 54312</strain>
    </source>
</reference>
<dbReference type="STRING" id="1330021.A0A367L0W5"/>
<keyword evidence="3" id="KW-0479">Metal-binding</keyword>
<dbReference type="Gene3D" id="3.40.630.10">
    <property type="entry name" value="Zn peptidases"/>
    <property type="match status" value="1"/>
</dbReference>